<proteinExistence type="inferred from homology"/>
<evidence type="ECO:0000256" key="7">
    <source>
        <dbReference type="HAMAP-Rule" id="MF_00258"/>
    </source>
</evidence>
<keyword evidence="6 7" id="KW-0961">Cell wall biogenesis/degradation</keyword>
<dbReference type="InterPro" id="IPR004391">
    <property type="entry name" value="Glu_race"/>
</dbReference>
<feature type="binding site" evidence="7">
    <location>
        <begin position="74"/>
        <end position="75"/>
    </location>
    <ligand>
        <name>substrate</name>
    </ligand>
</feature>
<dbReference type="SUPFAM" id="SSF53681">
    <property type="entry name" value="Aspartate/glutamate racemase"/>
    <property type="match status" value="2"/>
</dbReference>
<dbReference type="HAMAP" id="MF_00258">
    <property type="entry name" value="Glu_racemase"/>
    <property type="match status" value="1"/>
</dbReference>
<keyword evidence="9" id="KW-1185">Reference proteome</keyword>
<comment type="catalytic activity">
    <reaction evidence="1 7">
        <text>L-glutamate = D-glutamate</text>
        <dbReference type="Rhea" id="RHEA:12813"/>
        <dbReference type="ChEBI" id="CHEBI:29985"/>
        <dbReference type="ChEBI" id="CHEBI:29986"/>
        <dbReference type="EC" id="5.1.1.3"/>
    </reaction>
</comment>
<evidence type="ECO:0000256" key="5">
    <source>
        <dbReference type="ARBA" id="ARBA00023235"/>
    </source>
</evidence>
<evidence type="ECO:0000256" key="6">
    <source>
        <dbReference type="ARBA" id="ARBA00023316"/>
    </source>
</evidence>
<dbReference type="EMBL" id="JAKIKU010000012">
    <property type="protein sequence ID" value="MCL1047286.1"/>
    <property type="molecule type" value="Genomic_DNA"/>
</dbReference>
<comment type="caution">
    <text evidence="8">The sequence shown here is derived from an EMBL/GenBank/DDBJ whole genome shotgun (WGS) entry which is preliminary data.</text>
</comment>
<sequence>MVGPILVFDSGIGGLSVFDHIHSQLPQHDIYYLFDNARLPYGDLNEQELIHGCVELIVRQVKAIRASIVVVACNSASTLVLPELRKQLDIPVVGVVPAIKPAALISITRHIGLLATPGTVTRQYTQDLIDSFASDCKVTLVGTSDLVLIAEAKAQRKTVDINQIEKILAPIKATDIDTLVLGCTHFPLLQQEIDQVLQQKVMLLDSGDAVAARVLSFIEANEEQCITKKGNLQAGFTKDIDLGLEMTLADYGFTQLQRITVAN</sequence>
<dbReference type="EC" id="5.1.1.3" evidence="2 7"/>
<evidence type="ECO:0000313" key="9">
    <source>
        <dbReference type="Proteomes" id="UP001202134"/>
    </source>
</evidence>
<feature type="active site" description="Proton donor/acceptor" evidence="7">
    <location>
        <position position="183"/>
    </location>
</feature>
<comment type="function">
    <text evidence="7">Provides the (R)-glutamate required for cell wall biosynthesis.</text>
</comment>
<dbReference type="Proteomes" id="UP001202134">
    <property type="component" value="Unassembled WGS sequence"/>
</dbReference>
<dbReference type="PROSITE" id="PS00923">
    <property type="entry name" value="ASP_GLU_RACEMASE_1"/>
    <property type="match status" value="1"/>
</dbReference>
<dbReference type="NCBIfam" id="TIGR00067">
    <property type="entry name" value="glut_race"/>
    <property type="match status" value="1"/>
</dbReference>
<dbReference type="InterPro" id="IPR033134">
    <property type="entry name" value="Asp/Glu_racemase_AS_2"/>
</dbReference>
<evidence type="ECO:0000256" key="1">
    <source>
        <dbReference type="ARBA" id="ARBA00001602"/>
    </source>
</evidence>
<dbReference type="InterPro" id="IPR001920">
    <property type="entry name" value="Asp/Glu_race"/>
</dbReference>
<feature type="active site" description="Proton donor/acceptor" evidence="7">
    <location>
        <position position="73"/>
    </location>
</feature>
<dbReference type="PANTHER" id="PTHR21198:SF2">
    <property type="entry name" value="GLUTAMATE RACEMASE"/>
    <property type="match status" value="1"/>
</dbReference>
<comment type="pathway">
    <text evidence="7">Cell wall biogenesis; peptidoglycan biosynthesis.</text>
</comment>
<comment type="similarity">
    <text evidence="7">Belongs to the aspartate/glutamate racemases family.</text>
</comment>
<feature type="binding site" evidence="7">
    <location>
        <begin position="184"/>
        <end position="185"/>
    </location>
    <ligand>
        <name>substrate</name>
    </ligand>
</feature>
<gene>
    <name evidence="7 8" type="primary">murI</name>
    <name evidence="8" type="ORF">L2737_18460</name>
</gene>
<dbReference type="PANTHER" id="PTHR21198">
    <property type="entry name" value="GLUTAMATE RACEMASE"/>
    <property type="match status" value="1"/>
</dbReference>
<organism evidence="8 9">
    <name type="scientific">Shewanella electrodiphila</name>
    <dbReference type="NCBI Taxonomy" id="934143"/>
    <lineage>
        <taxon>Bacteria</taxon>
        <taxon>Pseudomonadati</taxon>
        <taxon>Pseudomonadota</taxon>
        <taxon>Gammaproteobacteria</taxon>
        <taxon>Alteromonadales</taxon>
        <taxon>Shewanellaceae</taxon>
        <taxon>Shewanella</taxon>
    </lineage>
</organism>
<keyword evidence="3 7" id="KW-0133">Cell shape</keyword>
<accession>A0ABT0KTW3</accession>
<dbReference type="RefSeq" id="WP_248956703.1">
    <property type="nucleotide sequence ID" value="NZ_JAKIKU010000012.1"/>
</dbReference>
<evidence type="ECO:0000256" key="4">
    <source>
        <dbReference type="ARBA" id="ARBA00022984"/>
    </source>
</evidence>
<protein>
    <recommendedName>
        <fullName evidence="2 7">Glutamate racemase</fullName>
        <ecNumber evidence="2 7">5.1.1.3</ecNumber>
    </recommendedName>
</protein>
<feature type="binding site" evidence="7">
    <location>
        <begin position="41"/>
        <end position="42"/>
    </location>
    <ligand>
        <name>substrate</name>
    </ligand>
</feature>
<name>A0ABT0KTW3_9GAMM</name>
<evidence type="ECO:0000256" key="3">
    <source>
        <dbReference type="ARBA" id="ARBA00022960"/>
    </source>
</evidence>
<dbReference type="Pfam" id="PF01177">
    <property type="entry name" value="Asp_Glu_race"/>
    <property type="match status" value="1"/>
</dbReference>
<evidence type="ECO:0000256" key="2">
    <source>
        <dbReference type="ARBA" id="ARBA00013090"/>
    </source>
</evidence>
<keyword evidence="5 7" id="KW-0413">Isomerase</keyword>
<dbReference type="Gene3D" id="3.40.50.1860">
    <property type="match status" value="2"/>
</dbReference>
<feature type="binding site" evidence="7">
    <location>
        <begin position="9"/>
        <end position="10"/>
    </location>
    <ligand>
        <name>substrate</name>
    </ligand>
</feature>
<reference evidence="8 9" key="1">
    <citation type="submission" date="2022-01" db="EMBL/GenBank/DDBJ databases">
        <title>Whole genome-based taxonomy of the Shewanellaceae.</title>
        <authorList>
            <person name="Martin-Rodriguez A.J."/>
        </authorList>
    </citation>
    <scope>NUCLEOTIDE SEQUENCE [LARGE SCALE GENOMIC DNA]</scope>
    <source>
        <strain evidence="8 9">DSM 24955</strain>
    </source>
</reference>
<dbReference type="InterPro" id="IPR018187">
    <property type="entry name" value="Asp/Glu_racemase_AS_1"/>
</dbReference>
<dbReference type="GO" id="GO:0008881">
    <property type="term" value="F:glutamate racemase activity"/>
    <property type="evidence" value="ECO:0007669"/>
    <property type="project" value="UniProtKB-EC"/>
</dbReference>
<keyword evidence="4 7" id="KW-0573">Peptidoglycan synthesis</keyword>
<dbReference type="InterPro" id="IPR015942">
    <property type="entry name" value="Asp/Glu/hydantoin_racemase"/>
</dbReference>
<evidence type="ECO:0000313" key="8">
    <source>
        <dbReference type="EMBL" id="MCL1047286.1"/>
    </source>
</evidence>
<dbReference type="PROSITE" id="PS00924">
    <property type="entry name" value="ASP_GLU_RACEMASE_2"/>
    <property type="match status" value="1"/>
</dbReference>